<dbReference type="KEGG" id="ntg:NSCAC_0266"/>
<feature type="binding site" evidence="12">
    <location>
        <position position="254"/>
    </location>
    <ligand>
        <name>[2Fe-2S] cluster</name>
        <dbReference type="ChEBI" id="CHEBI:190135"/>
    </ligand>
</feature>
<dbReference type="EMBL" id="LR778175">
    <property type="protein sequence ID" value="CAB1274633.1"/>
    <property type="molecule type" value="Genomic_DNA"/>
</dbReference>
<proteinExistence type="inferred from homology"/>
<dbReference type="PIRSF" id="PIRSF006816">
    <property type="entry name" value="Cyc3_hyd_g"/>
    <property type="match status" value="1"/>
</dbReference>
<keyword evidence="14" id="KW-0560">Oxidoreductase</keyword>
<evidence type="ECO:0000256" key="9">
    <source>
        <dbReference type="ARBA" id="ARBA00023014"/>
    </source>
</evidence>
<dbReference type="RefSeq" id="WP_197744640.1">
    <property type="nucleotide sequence ID" value="NZ_LR778175.1"/>
</dbReference>
<dbReference type="Pfam" id="PF10418">
    <property type="entry name" value="DHODB_Fe-S_bind"/>
    <property type="match status" value="1"/>
</dbReference>
<name>A0A7G1Q7N0_9GAMM</name>
<accession>A0A7G1Q7N0</accession>
<evidence type="ECO:0000256" key="11">
    <source>
        <dbReference type="PIRSR" id="PIRSR006816-1"/>
    </source>
</evidence>
<evidence type="ECO:0000313" key="14">
    <source>
        <dbReference type="EMBL" id="CAB1274633.1"/>
    </source>
</evidence>
<keyword evidence="3 11" id="KW-0285">Flavoprotein</keyword>
<keyword evidence="9 12" id="KW-0411">Iron-sulfur</keyword>
<evidence type="ECO:0000313" key="15">
    <source>
        <dbReference type="Proteomes" id="UP000516072"/>
    </source>
</evidence>
<feature type="binding site" evidence="12">
    <location>
        <position position="278"/>
    </location>
    <ligand>
        <name>[2Fe-2S] cluster</name>
        <dbReference type="ChEBI" id="CHEBI:190135"/>
    </ligand>
</feature>
<dbReference type="InterPro" id="IPR050353">
    <property type="entry name" value="PyrK_electron_transfer"/>
</dbReference>
<dbReference type="InterPro" id="IPR037117">
    <property type="entry name" value="Dihydroorotate_DH_ele_sf"/>
</dbReference>
<dbReference type="SUPFAM" id="SSF52343">
    <property type="entry name" value="Ferredoxin reductase-like, C-terminal NADP-linked domain"/>
    <property type="match status" value="1"/>
</dbReference>
<dbReference type="InterPro" id="IPR039261">
    <property type="entry name" value="FNR_nucleotide-bd"/>
</dbReference>
<feature type="binding site" evidence="11">
    <location>
        <begin position="59"/>
        <end position="62"/>
    </location>
    <ligand>
        <name>FAD</name>
        <dbReference type="ChEBI" id="CHEBI:57692"/>
    </ligand>
</feature>
<keyword evidence="8 12" id="KW-0408">Iron</keyword>
<comment type="cofactor">
    <cofactor evidence="10">
        <name>[2Fe-2S] cluster</name>
        <dbReference type="ChEBI" id="CHEBI:190135"/>
    </cofactor>
</comment>
<keyword evidence="5 12" id="KW-0479">Metal-binding</keyword>
<dbReference type="GO" id="GO:0016491">
    <property type="term" value="F:oxidoreductase activity"/>
    <property type="evidence" value="ECO:0007669"/>
    <property type="project" value="UniProtKB-KW"/>
</dbReference>
<dbReference type="InterPro" id="IPR017927">
    <property type="entry name" value="FAD-bd_FR_type"/>
</dbReference>
<evidence type="ECO:0000256" key="2">
    <source>
        <dbReference type="ARBA" id="ARBA00022448"/>
    </source>
</evidence>
<feature type="domain" description="FAD-binding FR-type" evidence="13">
    <location>
        <begin position="5"/>
        <end position="108"/>
    </location>
</feature>
<dbReference type="PANTHER" id="PTHR43513">
    <property type="entry name" value="DIHYDROOROTATE DEHYDROGENASE B (NAD(+)), ELECTRON TRANSFER SUBUNIT"/>
    <property type="match status" value="1"/>
</dbReference>
<keyword evidence="2" id="KW-0813">Transport</keyword>
<evidence type="ECO:0000256" key="7">
    <source>
        <dbReference type="ARBA" id="ARBA00022982"/>
    </source>
</evidence>
<evidence type="ECO:0000256" key="4">
    <source>
        <dbReference type="ARBA" id="ARBA00022714"/>
    </source>
</evidence>
<dbReference type="InterPro" id="IPR019480">
    <property type="entry name" value="Dihydroorotate_DH_Fe-S-bd"/>
</dbReference>
<evidence type="ECO:0000256" key="6">
    <source>
        <dbReference type="ARBA" id="ARBA00022827"/>
    </source>
</evidence>
<comment type="cofactor">
    <cofactor evidence="11">
        <name>FAD</name>
        <dbReference type="ChEBI" id="CHEBI:57692"/>
    </cofactor>
    <text evidence="11">Binds 1 FAD per subunit.</text>
</comment>
<evidence type="ECO:0000256" key="12">
    <source>
        <dbReference type="PIRSR" id="PIRSR006816-2"/>
    </source>
</evidence>
<evidence type="ECO:0000259" key="13">
    <source>
        <dbReference type="PROSITE" id="PS51384"/>
    </source>
</evidence>
<feature type="binding site" evidence="11">
    <location>
        <begin position="83"/>
        <end position="84"/>
    </location>
    <ligand>
        <name>FAD</name>
        <dbReference type="ChEBI" id="CHEBI:57692"/>
    </ligand>
</feature>
<dbReference type="InterPro" id="IPR012165">
    <property type="entry name" value="Cyt_c3_hydrogenase_gsu"/>
</dbReference>
<sequence>MSLKSHRNTILVEEAKILAHDTYKSDQYVLWVSAPEIAALATPGSFAHIQCDSSLPMRRPISIMRADPKQGWLEFFYKAVGTGTQLLAKKAVGETISLMGPIGQPFQLDSKYPRPLLLGGGVGIPPMIFLADLLRHNIYYKPLVLMGSEIPFPFQQKPSQYIVSGLPSEVIGAMPLLENWKVPNRLASFQGYPGCYEGYVTDLARFWLTSLSAPQRQEVALYACGPHPMLAATAKLANEFNLPCQVSLEEFMACGVGGCAGCTVKVHTEQGPAMKRVCVDGPVFDARFVFT</sequence>
<dbReference type="Proteomes" id="UP000516072">
    <property type="component" value="Chromosome"/>
</dbReference>
<keyword evidence="4 12" id="KW-0001">2Fe-2S</keyword>
<dbReference type="Gene3D" id="3.40.50.80">
    <property type="entry name" value="Nucleotide-binding domain of ferredoxin-NADP reductase (FNR) module"/>
    <property type="match status" value="1"/>
</dbReference>
<dbReference type="SUPFAM" id="SSF63380">
    <property type="entry name" value="Riboflavin synthase domain-like"/>
    <property type="match status" value="1"/>
</dbReference>
<keyword evidence="7" id="KW-0249">Electron transport</keyword>
<organism evidence="14 15">
    <name type="scientific">Candidatus Nitrosacidococcus tergens</name>
    <dbReference type="NCBI Taxonomy" id="553981"/>
    <lineage>
        <taxon>Bacteria</taxon>
        <taxon>Pseudomonadati</taxon>
        <taxon>Pseudomonadota</taxon>
        <taxon>Gammaproteobacteria</taxon>
        <taxon>Chromatiales</taxon>
        <taxon>Chromatiaceae</taxon>
        <taxon>Candidatus Nitrosacidococcus</taxon>
    </lineage>
</organism>
<evidence type="ECO:0000256" key="3">
    <source>
        <dbReference type="ARBA" id="ARBA00022630"/>
    </source>
</evidence>
<dbReference type="PANTHER" id="PTHR43513:SF3">
    <property type="entry name" value="DIHYDROOROTATE DEHYDROGENASE B (NAD(+)), ELECTRON TRANSFER SUBUNIT-RELATED"/>
    <property type="match status" value="1"/>
</dbReference>
<evidence type="ECO:0000256" key="8">
    <source>
        <dbReference type="ARBA" id="ARBA00023004"/>
    </source>
</evidence>
<keyword evidence="15" id="KW-1185">Reference proteome</keyword>
<dbReference type="CDD" id="cd06218">
    <property type="entry name" value="DHOD_e_trans"/>
    <property type="match status" value="1"/>
</dbReference>
<dbReference type="InterPro" id="IPR017938">
    <property type="entry name" value="Riboflavin_synthase-like_b-brl"/>
</dbReference>
<dbReference type="GO" id="GO:0006221">
    <property type="term" value="P:pyrimidine nucleotide biosynthetic process"/>
    <property type="evidence" value="ECO:0007669"/>
    <property type="project" value="InterPro"/>
</dbReference>
<reference evidence="14 15" key="1">
    <citation type="submission" date="2020-03" db="EMBL/GenBank/DDBJ databases">
        <authorList>
            <person name="Picone N."/>
        </authorList>
    </citation>
    <scope>NUCLEOTIDE SEQUENCE [LARGE SCALE GENOMIC DNA]</scope>
    <source>
        <strain evidence="14">NSCAC1</strain>
    </source>
</reference>
<comment type="similarity">
    <text evidence="1">Belongs to the PyrK family.</text>
</comment>
<evidence type="ECO:0000256" key="1">
    <source>
        <dbReference type="ARBA" id="ARBA00006422"/>
    </source>
</evidence>
<feature type="binding site" evidence="12">
    <location>
        <position position="262"/>
    </location>
    <ligand>
        <name>[2Fe-2S] cluster</name>
        <dbReference type="ChEBI" id="CHEBI:190135"/>
    </ligand>
</feature>
<dbReference type="GO" id="GO:0050660">
    <property type="term" value="F:flavin adenine dinucleotide binding"/>
    <property type="evidence" value="ECO:0007669"/>
    <property type="project" value="InterPro"/>
</dbReference>
<keyword evidence="6 11" id="KW-0274">FAD</keyword>
<protein>
    <submittedName>
        <fullName evidence="14">Dihydroorotate oxidase B, electron transfer subunit</fullName>
        <ecNumber evidence="14">1.3.3.1</ecNumber>
    </submittedName>
</protein>
<comment type="cofactor">
    <cofactor evidence="12">
        <name>[2Fe-2S] cluster</name>
        <dbReference type="ChEBI" id="CHEBI:190135"/>
    </cofactor>
    <text evidence="12">Binds 1 [2Fe-2S] cluster per subunit.</text>
</comment>
<dbReference type="GO" id="GO:0051537">
    <property type="term" value="F:2 iron, 2 sulfur cluster binding"/>
    <property type="evidence" value="ECO:0007669"/>
    <property type="project" value="UniProtKB-KW"/>
</dbReference>
<gene>
    <name evidence="14" type="ORF">NSCAC_0266</name>
</gene>
<dbReference type="PROSITE" id="PS51384">
    <property type="entry name" value="FAD_FR"/>
    <property type="match status" value="1"/>
</dbReference>
<dbReference type="GO" id="GO:0046872">
    <property type="term" value="F:metal ion binding"/>
    <property type="evidence" value="ECO:0007669"/>
    <property type="project" value="UniProtKB-KW"/>
</dbReference>
<dbReference type="Gene3D" id="2.10.240.10">
    <property type="entry name" value="Dihydroorotate dehydrogenase, electron transfer subunit"/>
    <property type="match status" value="1"/>
</dbReference>
<dbReference type="Gene3D" id="2.40.30.10">
    <property type="entry name" value="Translation factors"/>
    <property type="match status" value="1"/>
</dbReference>
<evidence type="ECO:0000256" key="10">
    <source>
        <dbReference type="ARBA" id="ARBA00034078"/>
    </source>
</evidence>
<feature type="binding site" evidence="12">
    <location>
        <position position="259"/>
    </location>
    <ligand>
        <name>[2Fe-2S] cluster</name>
        <dbReference type="ChEBI" id="CHEBI:190135"/>
    </ligand>
</feature>
<dbReference type="AlphaFoldDB" id="A0A7G1Q7N0"/>
<evidence type="ECO:0000256" key="5">
    <source>
        <dbReference type="ARBA" id="ARBA00022723"/>
    </source>
</evidence>
<dbReference type="EC" id="1.3.3.1" evidence="14"/>